<feature type="region of interest" description="Disordered" evidence="1">
    <location>
        <begin position="253"/>
        <end position="289"/>
    </location>
</feature>
<feature type="compositionally biased region" description="Low complexity" evidence="1">
    <location>
        <begin position="271"/>
        <end position="281"/>
    </location>
</feature>
<protein>
    <submittedName>
        <fullName evidence="2">Uncharacterized protein</fullName>
    </submittedName>
</protein>
<sequence length="584" mass="64796">MTRRCIVCGEKPIGHFIYPHTMAEAQKWLNLAHLDSYNLEVATFLQRACVCAIHLKGFNEEPPVQRQKSGTDDQRRRSSFRSSDKRGRDPSSTWPSATHPTEMNLNQNMSSTRRQSGSSYTQHCWHSLSHFINNNRQQEARGYTETVGPQYCPSRQQQQQQQHQSMCPAAGTESCMSHCIPCPQGGHYRLSQMPRCQECSSHALTMECNSREDQSQQTDQQPVQQCTVQQQKRHQTAEGIYLTLNNALGQQQQARKCSKVLPPQPKKRSSRSSSTSGQQQTKKPKHLGCQACKTKDQEVQYAWPVSQPSLDRPGCGVPAKIPFSTPSANGIAYPTKGPVSGQRTTPPTKLSNGTGMAGILGLQNEEQPSPDKNTKPNTVNVLIMAGAPKESCDEAYICPDSFQPSPLSEIRLLQSDLTDGNERADFPDLDHPNYRVCRASTNDSDANGQGGEQDENCADVLVLDKGTCCEKCPNICTCGKTNENGDNCGQWNAVALAQLQQDQVPPEGINWFDTPATSNGTRAVELQKARIKELYSLLAQQNELQQSIQAKMDELQRTEDEQRRSPVSGNETPSKGTQTSRKSQ</sequence>
<feature type="compositionally biased region" description="Polar residues" evidence="1">
    <location>
        <begin position="565"/>
        <end position="584"/>
    </location>
</feature>
<feature type="region of interest" description="Disordered" evidence="1">
    <location>
        <begin position="549"/>
        <end position="584"/>
    </location>
</feature>
<keyword evidence="3" id="KW-1185">Reference proteome</keyword>
<evidence type="ECO:0000313" key="3">
    <source>
        <dbReference type="Proteomes" id="UP001500889"/>
    </source>
</evidence>
<proteinExistence type="predicted"/>
<gene>
    <name evidence="2" type="ORF">DMAD_08130</name>
</gene>
<dbReference type="Proteomes" id="UP001500889">
    <property type="component" value="Chromosome O"/>
</dbReference>
<feature type="compositionally biased region" description="Basic and acidic residues" evidence="1">
    <location>
        <begin position="69"/>
        <end position="89"/>
    </location>
</feature>
<dbReference type="AlphaFoldDB" id="A0AAU9ES61"/>
<reference evidence="2 3" key="1">
    <citation type="submission" date="2024-02" db="EMBL/GenBank/DDBJ databases">
        <title>A chromosome-level genome assembly of Drosophila madeirensis, a fruit fly species endemic to Madeira island.</title>
        <authorList>
            <person name="Tomihara K."/>
            <person name="Llopart A."/>
            <person name="Yamamoto D."/>
        </authorList>
    </citation>
    <scope>NUCLEOTIDE SEQUENCE [LARGE SCALE GENOMIC DNA]</scope>
    <source>
        <strain evidence="2 3">RF1</strain>
    </source>
</reference>
<evidence type="ECO:0000256" key="1">
    <source>
        <dbReference type="SAM" id="MobiDB-lite"/>
    </source>
</evidence>
<feature type="compositionally biased region" description="Basic and acidic residues" evidence="1">
    <location>
        <begin position="551"/>
        <end position="564"/>
    </location>
</feature>
<accession>A0AAU9ES61</accession>
<organism evidence="2 3">
    <name type="scientific">Drosophila madeirensis</name>
    <name type="common">Fruit fly</name>
    <dbReference type="NCBI Taxonomy" id="30013"/>
    <lineage>
        <taxon>Eukaryota</taxon>
        <taxon>Metazoa</taxon>
        <taxon>Ecdysozoa</taxon>
        <taxon>Arthropoda</taxon>
        <taxon>Hexapoda</taxon>
        <taxon>Insecta</taxon>
        <taxon>Pterygota</taxon>
        <taxon>Neoptera</taxon>
        <taxon>Endopterygota</taxon>
        <taxon>Diptera</taxon>
        <taxon>Brachycera</taxon>
        <taxon>Muscomorpha</taxon>
        <taxon>Ephydroidea</taxon>
        <taxon>Drosophilidae</taxon>
        <taxon>Drosophila</taxon>
        <taxon>Sophophora</taxon>
    </lineage>
</organism>
<feature type="compositionally biased region" description="Polar residues" evidence="1">
    <location>
        <begin position="90"/>
        <end position="117"/>
    </location>
</feature>
<evidence type="ECO:0000313" key="2">
    <source>
        <dbReference type="EMBL" id="BFF89350.1"/>
    </source>
</evidence>
<dbReference type="EMBL" id="AP029263">
    <property type="protein sequence ID" value="BFF89350.1"/>
    <property type="molecule type" value="Genomic_DNA"/>
</dbReference>
<name>A0AAU9ES61_DROMD</name>
<feature type="region of interest" description="Disordered" evidence="1">
    <location>
        <begin position="62"/>
        <end position="117"/>
    </location>
</feature>